<evidence type="ECO:0000256" key="9">
    <source>
        <dbReference type="RuleBase" id="RU231113"/>
    </source>
</evidence>
<dbReference type="PANTHER" id="PTHR47900:SF1">
    <property type="entry name" value="BETA-DEFENSIN 131A"/>
    <property type="match status" value="1"/>
</dbReference>
<reference evidence="11" key="3">
    <citation type="submission" date="2025-09" db="UniProtKB">
        <authorList>
            <consortium name="Ensembl"/>
        </authorList>
    </citation>
    <scope>IDENTIFICATION</scope>
</reference>
<keyword evidence="8" id="KW-1015">Disulfide bond</keyword>
<dbReference type="GO" id="GO:0045087">
    <property type="term" value="P:innate immune response"/>
    <property type="evidence" value="ECO:0007669"/>
    <property type="project" value="InterPro"/>
</dbReference>
<evidence type="ECO:0000256" key="2">
    <source>
        <dbReference type="ARBA" id="ARBA00007371"/>
    </source>
</evidence>
<reference evidence="11 12" key="1">
    <citation type="submission" date="2018-11" db="EMBL/GenBank/DDBJ databases">
        <title>Haplotype-resolved cattle genomes.</title>
        <authorList>
            <person name="Low W.Y."/>
            <person name="Tearle R."/>
            <person name="Bickhart D.M."/>
            <person name="Rosen B.D."/>
            <person name="Koren S."/>
            <person name="Rhie A."/>
            <person name="Hiendleder S."/>
            <person name="Phillippy A.M."/>
            <person name="Smith T.P.L."/>
            <person name="Williams J.L."/>
        </authorList>
    </citation>
    <scope>NUCLEOTIDE SEQUENCE [LARGE SCALE GENOMIC DNA]</scope>
</reference>
<feature type="chain" id="PRO_5021513321" description="Beta-defensin" evidence="9">
    <location>
        <begin position="23"/>
        <end position="69"/>
    </location>
</feature>
<protein>
    <recommendedName>
        <fullName evidence="9">Beta-defensin</fullName>
    </recommendedName>
</protein>
<dbReference type="GO" id="GO:0005615">
    <property type="term" value="C:extracellular space"/>
    <property type="evidence" value="ECO:0007669"/>
    <property type="project" value="TreeGrafter"/>
</dbReference>
<evidence type="ECO:0000313" key="12">
    <source>
        <dbReference type="Proteomes" id="UP000314981"/>
    </source>
</evidence>
<proteinExistence type="inferred from homology"/>
<keyword evidence="12" id="KW-1185">Reference proteome</keyword>
<evidence type="ECO:0000259" key="10">
    <source>
        <dbReference type="Pfam" id="PF13841"/>
    </source>
</evidence>
<comment type="function">
    <text evidence="9">Has antibacterial activity.</text>
</comment>
<accession>A0A4W2D391</accession>
<dbReference type="OMA" id="ICCKLKY"/>
<evidence type="ECO:0000256" key="3">
    <source>
        <dbReference type="ARBA" id="ARBA00022525"/>
    </source>
</evidence>
<keyword evidence="4 9" id="KW-0929">Antimicrobial</keyword>
<evidence type="ECO:0000256" key="8">
    <source>
        <dbReference type="ARBA" id="ARBA00023157"/>
    </source>
</evidence>
<evidence type="ECO:0000313" key="11">
    <source>
        <dbReference type="Ensembl" id="ENSBIXP00000018663.1"/>
    </source>
</evidence>
<evidence type="ECO:0000256" key="4">
    <source>
        <dbReference type="ARBA" id="ARBA00022529"/>
    </source>
</evidence>
<name>A0A4W2D391_BOBOX</name>
<comment type="similarity">
    <text evidence="2 9">Belongs to the beta-defensin family.</text>
</comment>
<keyword evidence="7 9" id="KW-0044">Antibiotic</keyword>
<keyword evidence="5 9" id="KW-0732">Signal</keyword>
<feature type="signal peptide" evidence="9">
    <location>
        <begin position="1"/>
        <end position="22"/>
    </location>
</feature>
<sequence length="69" mass="7969">MKVLLSLLGVLALLSIVPQARSLFFQEGCPSGYYNCRMKCNANEYAVKYCADWTICCKEKKKVKEKKKW</sequence>
<reference evidence="11" key="2">
    <citation type="submission" date="2025-08" db="UniProtKB">
        <authorList>
            <consortium name="Ensembl"/>
        </authorList>
    </citation>
    <scope>IDENTIFICATION</scope>
</reference>
<keyword evidence="6 9" id="KW-0211">Defensin</keyword>
<keyword evidence="3 9" id="KW-0964">Secreted</keyword>
<dbReference type="PANTHER" id="PTHR47900">
    <property type="entry name" value="BETA-DEFENSIN 131A"/>
    <property type="match status" value="1"/>
</dbReference>
<dbReference type="Pfam" id="PF13841">
    <property type="entry name" value="Defensin_beta_2"/>
    <property type="match status" value="1"/>
</dbReference>
<evidence type="ECO:0000256" key="5">
    <source>
        <dbReference type="ARBA" id="ARBA00022729"/>
    </source>
</evidence>
<dbReference type="AlphaFoldDB" id="A0A4W2D391"/>
<dbReference type="InterPro" id="IPR025933">
    <property type="entry name" value="Beta_defensin_dom"/>
</dbReference>
<evidence type="ECO:0000256" key="7">
    <source>
        <dbReference type="ARBA" id="ARBA00023022"/>
    </source>
</evidence>
<feature type="domain" description="Beta-defensin" evidence="10">
    <location>
        <begin position="29"/>
        <end position="57"/>
    </location>
</feature>
<evidence type="ECO:0000256" key="1">
    <source>
        <dbReference type="ARBA" id="ARBA00004613"/>
    </source>
</evidence>
<organism evidence="11 12">
    <name type="scientific">Bos indicus x Bos taurus</name>
    <name type="common">Hybrid cattle</name>
    <dbReference type="NCBI Taxonomy" id="30522"/>
    <lineage>
        <taxon>Eukaryota</taxon>
        <taxon>Metazoa</taxon>
        <taxon>Chordata</taxon>
        <taxon>Craniata</taxon>
        <taxon>Vertebrata</taxon>
        <taxon>Euteleostomi</taxon>
        <taxon>Mammalia</taxon>
        <taxon>Eutheria</taxon>
        <taxon>Laurasiatheria</taxon>
        <taxon>Artiodactyla</taxon>
        <taxon>Ruminantia</taxon>
        <taxon>Pecora</taxon>
        <taxon>Bovidae</taxon>
        <taxon>Bovinae</taxon>
        <taxon>Bos</taxon>
    </lineage>
</organism>
<dbReference type="Ensembl" id="ENSBIXT00000031827.1">
    <property type="protein sequence ID" value="ENSBIXP00000018663.1"/>
    <property type="gene ID" value="ENSBIXG00000022451.1"/>
</dbReference>
<dbReference type="Proteomes" id="UP000314981">
    <property type="component" value="Chromosome 8"/>
</dbReference>
<comment type="subcellular location">
    <subcellularLocation>
        <location evidence="1 9">Secreted</location>
    </subcellularLocation>
</comment>
<evidence type="ECO:0000256" key="6">
    <source>
        <dbReference type="ARBA" id="ARBA00022940"/>
    </source>
</evidence>
<dbReference type="GO" id="GO:0042742">
    <property type="term" value="P:defense response to bacterium"/>
    <property type="evidence" value="ECO:0007669"/>
    <property type="project" value="UniProtKB-UniRule"/>
</dbReference>